<dbReference type="GO" id="GO:0016491">
    <property type="term" value="F:oxidoreductase activity"/>
    <property type="evidence" value="ECO:0007669"/>
    <property type="project" value="UniProtKB-KW"/>
</dbReference>
<dbReference type="InterPro" id="IPR002347">
    <property type="entry name" value="SDR_fam"/>
</dbReference>
<dbReference type="OrthoDB" id="294295at2759"/>
<dbReference type="eggNOG" id="KOG0725">
    <property type="taxonomic scope" value="Eukaryota"/>
</dbReference>
<keyword evidence="5" id="KW-1185">Reference proteome</keyword>
<evidence type="ECO:0000313" key="4">
    <source>
        <dbReference type="EMBL" id="EXJ84959.1"/>
    </source>
</evidence>
<sequence length="264" mass="27303">MPSTSKYTSKLAGTAVLIVGGSSGIGFGVAEALVENGVGHIYLSSSQSSKVAAAVERLKAAYPTETAKTTTVTGLTVDLADEVHAEDNVRNLFAQIDRKLDHIVFTAGDALAPSSLDDVTLASARKLGQVRFFGAVLVAKYGSRVLNPGPASSITFTTGAAAEKPTPGWSVIASYASALFGLTRGLALDLKPVRVNLVSPGAVETELWDGFGPAKPEALAQFASKTTTGKVGAVEDVVEGYLFAIKDKNVTGTIIRTDGGLFLV</sequence>
<dbReference type="PRINTS" id="PR00081">
    <property type="entry name" value="GDHRDH"/>
</dbReference>
<dbReference type="AlphaFoldDB" id="W9YRQ8"/>
<name>W9YRQ8_9EURO</name>
<dbReference type="STRING" id="1182542.W9YRQ8"/>
<dbReference type="Pfam" id="PF23441">
    <property type="entry name" value="SDR"/>
    <property type="match status" value="1"/>
</dbReference>
<protein>
    <submittedName>
        <fullName evidence="4">Uncharacterized protein</fullName>
    </submittedName>
</protein>
<dbReference type="HOGENOM" id="CLU_010194_15_2_1"/>
<evidence type="ECO:0000256" key="2">
    <source>
        <dbReference type="ARBA" id="ARBA00022857"/>
    </source>
</evidence>
<keyword evidence="2" id="KW-0521">NADP</keyword>
<dbReference type="Proteomes" id="UP000019478">
    <property type="component" value="Unassembled WGS sequence"/>
</dbReference>
<reference evidence="4 5" key="1">
    <citation type="submission" date="2013-03" db="EMBL/GenBank/DDBJ databases">
        <title>The Genome Sequence of Capronia epimyces CBS 606.96.</title>
        <authorList>
            <consortium name="The Broad Institute Genomics Platform"/>
            <person name="Cuomo C."/>
            <person name="de Hoog S."/>
            <person name="Gorbushina A."/>
            <person name="Walker B."/>
            <person name="Young S.K."/>
            <person name="Zeng Q."/>
            <person name="Gargeya S."/>
            <person name="Fitzgerald M."/>
            <person name="Haas B."/>
            <person name="Abouelleil A."/>
            <person name="Allen A.W."/>
            <person name="Alvarado L."/>
            <person name="Arachchi H.M."/>
            <person name="Berlin A.M."/>
            <person name="Chapman S.B."/>
            <person name="Gainer-Dewar J."/>
            <person name="Goldberg J."/>
            <person name="Griggs A."/>
            <person name="Gujja S."/>
            <person name="Hansen M."/>
            <person name="Howarth C."/>
            <person name="Imamovic A."/>
            <person name="Ireland A."/>
            <person name="Larimer J."/>
            <person name="McCowan C."/>
            <person name="Murphy C."/>
            <person name="Pearson M."/>
            <person name="Poon T.W."/>
            <person name="Priest M."/>
            <person name="Roberts A."/>
            <person name="Saif S."/>
            <person name="Shea T."/>
            <person name="Sisk P."/>
            <person name="Sykes S."/>
            <person name="Wortman J."/>
            <person name="Nusbaum C."/>
            <person name="Birren B."/>
        </authorList>
    </citation>
    <scope>NUCLEOTIDE SEQUENCE [LARGE SCALE GENOMIC DNA]</scope>
    <source>
        <strain evidence="4 5">CBS 606.96</strain>
    </source>
</reference>
<dbReference type="GeneID" id="19169744"/>
<dbReference type="SUPFAM" id="SSF51735">
    <property type="entry name" value="NAD(P)-binding Rossmann-fold domains"/>
    <property type="match status" value="1"/>
</dbReference>
<dbReference type="InterPro" id="IPR051122">
    <property type="entry name" value="SDR_DHRS6-like"/>
</dbReference>
<comment type="similarity">
    <text evidence="1">Belongs to the short-chain dehydrogenases/reductases (SDR) family.</text>
</comment>
<dbReference type="InterPro" id="IPR057571">
    <property type="entry name" value="SDR_PhqE-like"/>
</dbReference>
<proteinExistence type="inferred from homology"/>
<dbReference type="PANTHER" id="PTHR43477:SF1">
    <property type="entry name" value="DIHYDROANTICAPSIN 7-DEHYDROGENASE"/>
    <property type="match status" value="1"/>
</dbReference>
<comment type="caution">
    <text evidence="4">The sequence shown here is derived from an EMBL/GenBank/DDBJ whole genome shotgun (WGS) entry which is preliminary data.</text>
</comment>
<keyword evidence="3" id="KW-0560">Oxidoreductase</keyword>
<dbReference type="RefSeq" id="XP_007733944.1">
    <property type="nucleotide sequence ID" value="XM_007735754.1"/>
</dbReference>
<dbReference type="PANTHER" id="PTHR43477">
    <property type="entry name" value="DIHYDROANTICAPSIN 7-DEHYDROGENASE"/>
    <property type="match status" value="1"/>
</dbReference>
<dbReference type="Gene3D" id="3.40.50.720">
    <property type="entry name" value="NAD(P)-binding Rossmann-like Domain"/>
    <property type="match status" value="1"/>
</dbReference>
<evidence type="ECO:0000256" key="1">
    <source>
        <dbReference type="ARBA" id="ARBA00006484"/>
    </source>
</evidence>
<dbReference type="EMBL" id="AMGY01000004">
    <property type="protein sequence ID" value="EXJ84959.1"/>
    <property type="molecule type" value="Genomic_DNA"/>
</dbReference>
<dbReference type="InterPro" id="IPR036291">
    <property type="entry name" value="NAD(P)-bd_dom_sf"/>
</dbReference>
<accession>W9YRQ8</accession>
<gene>
    <name evidence="4" type="ORF">A1O3_05634</name>
</gene>
<evidence type="ECO:0000256" key="3">
    <source>
        <dbReference type="ARBA" id="ARBA00023002"/>
    </source>
</evidence>
<organism evidence="4 5">
    <name type="scientific">Capronia epimyces CBS 606.96</name>
    <dbReference type="NCBI Taxonomy" id="1182542"/>
    <lineage>
        <taxon>Eukaryota</taxon>
        <taxon>Fungi</taxon>
        <taxon>Dikarya</taxon>
        <taxon>Ascomycota</taxon>
        <taxon>Pezizomycotina</taxon>
        <taxon>Eurotiomycetes</taxon>
        <taxon>Chaetothyriomycetidae</taxon>
        <taxon>Chaetothyriales</taxon>
        <taxon>Herpotrichiellaceae</taxon>
        <taxon>Capronia</taxon>
    </lineage>
</organism>
<dbReference type="CDD" id="cd05233">
    <property type="entry name" value="SDR_c"/>
    <property type="match status" value="1"/>
</dbReference>
<evidence type="ECO:0000313" key="5">
    <source>
        <dbReference type="Proteomes" id="UP000019478"/>
    </source>
</evidence>